<feature type="repeat" description="TPR" evidence="8">
    <location>
        <begin position="145"/>
        <end position="178"/>
    </location>
</feature>
<keyword evidence="5" id="KW-0808">Transferase</keyword>
<comment type="caution">
    <text evidence="10">The sequence shown here is derived from an EMBL/GenBank/DDBJ whole genome shotgun (WGS) entry which is preliminary data.</text>
</comment>
<dbReference type="PROSITE" id="PS50293">
    <property type="entry name" value="TPR_REGION"/>
    <property type="match status" value="1"/>
</dbReference>
<dbReference type="Pfam" id="PF13844">
    <property type="entry name" value="Glyco_transf_41"/>
    <property type="match status" value="2"/>
</dbReference>
<dbReference type="GO" id="GO:0097363">
    <property type="term" value="F:protein O-acetylglucosaminyltransferase activity"/>
    <property type="evidence" value="ECO:0007669"/>
    <property type="project" value="UniProtKB-EC"/>
</dbReference>
<dbReference type="Gene3D" id="1.25.40.10">
    <property type="entry name" value="Tetratricopeptide repeat domain"/>
    <property type="match status" value="2"/>
</dbReference>
<keyword evidence="4" id="KW-0328">Glycosyltransferase</keyword>
<gene>
    <name evidence="10" type="ORF">BN873_340020</name>
</gene>
<dbReference type="EMBL" id="CBTJ020000041">
    <property type="protein sequence ID" value="CDI02644.1"/>
    <property type="molecule type" value="Genomic_DNA"/>
</dbReference>
<proteinExistence type="inferred from homology"/>
<reference evidence="10" key="1">
    <citation type="submission" date="2013-07" db="EMBL/GenBank/DDBJ databases">
        <authorList>
            <person name="McIlroy S."/>
        </authorList>
    </citation>
    <scope>NUCLEOTIDE SEQUENCE [LARGE SCALE GENOMIC DNA]</scope>
    <source>
        <strain evidence="10">Run_A_D11</strain>
    </source>
</reference>
<evidence type="ECO:0000256" key="4">
    <source>
        <dbReference type="ARBA" id="ARBA00022676"/>
    </source>
</evidence>
<feature type="domain" description="O-GlcNAc transferase C-terminal" evidence="9">
    <location>
        <begin position="761"/>
        <end position="945"/>
    </location>
</feature>
<dbReference type="Gene3D" id="3.40.50.11380">
    <property type="match status" value="1"/>
</dbReference>
<organism evidence="10 11">
    <name type="scientific">Candidatus Competibacter denitrificans Run_A_D11</name>
    <dbReference type="NCBI Taxonomy" id="1400863"/>
    <lineage>
        <taxon>Bacteria</taxon>
        <taxon>Pseudomonadati</taxon>
        <taxon>Pseudomonadota</taxon>
        <taxon>Gammaproteobacteria</taxon>
        <taxon>Candidatus Competibacteraceae</taxon>
        <taxon>Candidatus Competibacter</taxon>
    </lineage>
</organism>
<dbReference type="Gene3D" id="3.40.50.2000">
    <property type="entry name" value="Glycogen Phosphorylase B"/>
    <property type="match status" value="1"/>
</dbReference>
<dbReference type="PROSITE" id="PS50005">
    <property type="entry name" value="TPR"/>
    <property type="match status" value="2"/>
</dbReference>
<evidence type="ECO:0000256" key="1">
    <source>
        <dbReference type="ARBA" id="ARBA00004922"/>
    </source>
</evidence>
<accession>W6M7S3</accession>
<dbReference type="PANTHER" id="PTHR44366:SF1">
    <property type="entry name" value="UDP-N-ACETYLGLUCOSAMINE--PEPTIDE N-ACETYLGLUCOSAMINYLTRANSFERASE 110 KDA SUBUNIT"/>
    <property type="match status" value="1"/>
</dbReference>
<dbReference type="EC" id="2.4.1.255" evidence="3"/>
<feature type="domain" description="O-GlcNAc transferase C-terminal" evidence="9">
    <location>
        <begin position="523"/>
        <end position="753"/>
    </location>
</feature>
<comment type="similarity">
    <text evidence="2">Belongs to the glycosyltransferase 41 family. O-GlcNAc transferase subfamily.</text>
</comment>
<dbReference type="SUPFAM" id="SSF48452">
    <property type="entry name" value="TPR-like"/>
    <property type="match status" value="2"/>
</dbReference>
<evidence type="ECO:0000256" key="7">
    <source>
        <dbReference type="ARBA" id="ARBA00022803"/>
    </source>
</evidence>
<keyword evidence="11" id="KW-1185">Reference proteome</keyword>
<keyword evidence="7 8" id="KW-0802">TPR repeat</keyword>
<evidence type="ECO:0000256" key="5">
    <source>
        <dbReference type="ARBA" id="ARBA00022679"/>
    </source>
</evidence>
<dbReference type="AlphaFoldDB" id="W6M7S3"/>
<reference evidence="10" key="2">
    <citation type="submission" date="2014-03" db="EMBL/GenBank/DDBJ databases">
        <title>Candidatus Competibacter-lineage genomes retrieved from metagenomes reveal functional metabolic diversity.</title>
        <authorList>
            <person name="McIlroy S.J."/>
            <person name="Albertsen M."/>
            <person name="Andresen E.K."/>
            <person name="Saunders A.M."/>
            <person name="Kristiansen R."/>
            <person name="Stokholm-Bjerregaard M."/>
            <person name="Nielsen K.L."/>
            <person name="Nielsen P.H."/>
        </authorList>
    </citation>
    <scope>NUCLEOTIDE SEQUENCE</scope>
    <source>
        <strain evidence="10">Run_A_D11</strain>
    </source>
</reference>
<dbReference type="SMART" id="SM00028">
    <property type="entry name" value="TPR"/>
    <property type="match status" value="11"/>
</dbReference>
<dbReference type="InterPro" id="IPR011990">
    <property type="entry name" value="TPR-like_helical_dom_sf"/>
</dbReference>
<name>W6M7S3_9GAMM</name>
<evidence type="ECO:0000259" key="9">
    <source>
        <dbReference type="Pfam" id="PF13844"/>
    </source>
</evidence>
<evidence type="ECO:0000256" key="2">
    <source>
        <dbReference type="ARBA" id="ARBA00005386"/>
    </source>
</evidence>
<dbReference type="PANTHER" id="PTHR44366">
    <property type="entry name" value="UDP-N-ACETYLGLUCOSAMINE--PEPTIDE N-ACETYLGLUCOSAMINYLTRANSFERASE 110 KDA SUBUNIT"/>
    <property type="match status" value="1"/>
</dbReference>
<protein>
    <recommendedName>
        <fullName evidence="3">protein O-GlcNAc transferase</fullName>
        <ecNumber evidence="3">2.4.1.255</ecNumber>
    </recommendedName>
</protein>
<evidence type="ECO:0000256" key="6">
    <source>
        <dbReference type="ARBA" id="ARBA00022737"/>
    </source>
</evidence>
<feature type="repeat" description="TPR" evidence="8">
    <location>
        <begin position="383"/>
        <end position="416"/>
    </location>
</feature>
<dbReference type="InterPro" id="IPR029489">
    <property type="entry name" value="OGT/SEC/SPY_C"/>
</dbReference>
<dbReference type="Pfam" id="PF13432">
    <property type="entry name" value="TPR_16"/>
    <property type="match status" value="1"/>
</dbReference>
<evidence type="ECO:0000313" key="10">
    <source>
        <dbReference type="EMBL" id="CDI02644.1"/>
    </source>
</evidence>
<sequence length="975" mass="107348">MTQNRSAVATLLADAKQLITENRYDEAVSRCLSACQLSPDLSDPWIELAAIYLRQQRYEQSLQAVAQIMTAGESQKVRLQLIAAAALRGLGRYAEASQAIDTALNLAPGDPRVINSKVGILLAQRRYTDALPLVENLLNSEPTHLEGYLNLGIVLQGLGRSDEALTAFDRLLEIKPDHASALMNRSSVLVTLARPQEALQAADAALAMQPDALIALLNKTAALLALKRPREALTVSERLLRLNSRHGKGLINKIIALLDLGNFPEALATALNALTFDSYNPDLLGLKIQALLGLNRFAEAQADCQRILAKHPDRIVVKLSLAKALVGLGSSSVAISTVDVILAAIPHHPEAASLKADLLVGRNEWETAATLIKAALVQHPDQAQLWVAQSALLLSKERYTEALTATERALALDPNHLQATVNQMAALNSLQRFTEALAAGQTLIAQQTPDWQLYANQGAALAGSERFADARQAFATAEALDQKAFRAFRWRQEVYGIASDALLPDIDPYAEFLAFKVAKLEHCYWRSCEAVLARATALIEENLAQGQLTPLPPFKALSLPLSPELTRAMAQSRGTFLNNGMAAPRQALAFSYPNAITDRLKIGYVSADFREHPTAHLMRGLFSRHDRQQFEIFVYALCKDDGSDYYQRIKTDADQFVDLTALSNAEAATRIHADGIHILVDLMGYTGYARSEIFALQPAPIQVSYLGYPGTLGAPFIPYILADNVVLPEPLRPYFTEKPVYLPECYQVNDDSQEIAATGIQRRDVGLPETGFVFCCFNKPAKIDPVLFAVWMQILAQVPSSVLWLLAANDEITTHLRNEAEAQGITGERLIFAQRLPKSQHLERHRLADLFLDTRLYNAHTTASDALWAGLPVLTCLGNTFPSRVAASLLQAVGLPELITHSLEEYQAQAIHLATTPAELRSLRTKLAYNRTRMPLFDTSRFTRHLEEAYRLMWDRHARGLPPTLLRVTPLPSDA</sequence>
<dbReference type="GO" id="GO:0006493">
    <property type="term" value="P:protein O-linked glycosylation"/>
    <property type="evidence" value="ECO:0007669"/>
    <property type="project" value="InterPro"/>
</dbReference>
<dbReference type="InterPro" id="IPR019734">
    <property type="entry name" value="TPR_rpt"/>
</dbReference>
<evidence type="ECO:0000256" key="8">
    <source>
        <dbReference type="PROSITE-ProRule" id="PRU00339"/>
    </source>
</evidence>
<dbReference type="Pfam" id="PF14559">
    <property type="entry name" value="TPR_19"/>
    <property type="match status" value="2"/>
</dbReference>
<keyword evidence="6" id="KW-0677">Repeat</keyword>
<comment type="pathway">
    <text evidence="1">Protein modification; protein glycosylation.</text>
</comment>
<evidence type="ECO:0000313" key="11">
    <source>
        <dbReference type="Proteomes" id="UP000035760"/>
    </source>
</evidence>
<dbReference type="Proteomes" id="UP000035760">
    <property type="component" value="Unassembled WGS sequence"/>
</dbReference>
<dbReference type="InterPro" id="IPR037919">
    <property type="entry name" value="OGT"/>
</dbReference>
<dbReference type="RefSeq" id="WP_171820445.1">
    <property type="nucleotide sequence ID" value="NZ_CBTJ020000041.1"/>
</dbReference>
<evidence type="ECO:0000256" key="3">
    <source>
        <dbReference type="ARBA" id="ARBA00011970"/>
    </source>
</evidence>
<dbReference type="STRING" id="1400863.BN873_340020"/>